<dbReference type="Gene3D" id="1.10.510.10">
    <property type="entry name" value="Transferase(Phosphotransferase) domain 1"/>
    <property type="match status" value="1"/>
</dbReference>
<dbReference type="SUPFAM" id="SSF56112">
    <property type="entry name" value="Protein kinase-like (PK-like)"/>
    <property type="match status" value="1"/>
</dbReference>
<dbReference type="PANTHER" id="PTHR43289">
    <property type="entry name" value="MITOGEN-ACTIVATED PROTEIN KINASE KINASE KINASE 20-RELATED"/>
    <property type="match status" value="1"/>
</dbReference>
<keyword evidence="9" id="KW-1185">Reference proteome</keyword>
<keyword evidence="2" id="KW-0547">Nucleotide-binding</keyword>
<dbReference type="InterPro" id="IPR000719">
    <property type="entry name" value="Prot_kinase_dom"/>
</dbReference>
<dbReference type="AlphaFoldDB" id="A0A9X2JIZ6"/>
<dbReference type="InterPro" id="IPR011009">
    <property type="entry name" value="Kinase-like_dom_sf"/>
</dbReference>
<feature type="compositionally biased region" description="Acidic residues" evidence="5">
    <location>
        <begin position="383"/>
        <end position="393"/>
    </location>
</feature>
<proteinExistence type="predicted"/>
<keyword evidence="1" id="KW-0808">Transferase</keyword>
<dbReference type="GO" id="GO:0004674">
    <property type="term" value="F:protein serine/threonine kinase activity"/>
    <property type="evidence" value="ECO:0007669"/>
    <property type="project" value="TreeGrafter"/>
</dbReference>
<dbReference type="Proteomes" id="UP001155241">
    <property type="component" value="Unassembled WGS sequence"/>
</dbReference>
<keyword evidence="4" id="KW-0067">ATP-binding</keyword>
<dbReference type="EMBL" id="JAMXLR010000091">
    <property type="protein sequence ID" value="MCO6047321.1"/>
    <property type="molecule type" value="Genomic_DNA"/>
</dbReference>
<evidence type="ECO:0000313" key="9">
    <source>
        <dbReference type="Proteomes" id="UP001155241"/>
    </source>
</evidence>
<feature type="domain" description="Protein kinase" evidence="7">
    <location>
        <begin position="80"/>
        <end position="344"/>
    </location>
</feature>
<evidence type="ECO:0000256" key="3">
    <source>
        <dbReference type="ARBA" id="ARBA00022777"/>
    </source>
</evidence>
<keyword evidence="3 8" id="KW-0418">Kinase</keyword>
<keyword evidence="6" id="KW-1133">Transmembrane helix</keyword>
<evidence type="ECO:0000256" key="2">
    <source>
        <dbReference type="ARBA" id="ARBA00022741"/>
    </source>
</evidence>
<evidence type="ECO:0000256" key="4">
    <source>
        <dbReference type="ARBA" id="ARBA00022840"/>
    </source>
</evidence>
<evidence type="ECO:0000259" key="7">
    <source>
        <dbReference type="PROSITE" id="PS50011"/>
    </source>
</evidence>
<protein>
    <submittedName>
        <fullName evidence="8">Protein kinase</fullName>
    </submittedName>
</protein>
<accession>A0A9X2JIZ6</accession>
<dbReference type="PANTHER" id="PTHR43289:SF6">
    <property type="entry name" value="SERINE_THREONINE-PROTEIN KINASE NEKL-3"/>
    <property type="match status" value="1"/>
</dbReference>
<name>A0A9X2JIZ6_9BACT</name>
<dbReference type="Pfam" id="PF00069">
    <property type="entry name" value="Pkinase"/>
    <property type="match status" value="1"/>
</dbReference>
<organism evidence="8 9">
    <name type="scientific">Aeoliella straminimaris</name>
    <dbReference type="NCBI Taxonomy" id="2954799"/>
    <lineage>
        <taxon>Bacteria</taxon>
        <taxon>Pseudomonadati</taxon>
        <taxon>Planctomycetota</taxon>
        <taxon>Planctomycetia</taxon>
        <taxon>Pirellulales</taxon>
        <taxon>Lacipirellulaceae</taxon>
        <taxon>Aeoliella</taxon>
    </lineage>
</organism>
<dbReference type="PROSITE" id="PS50011">
    <property type="entry name" value="PROTEIN_KINASE_DOM"/>
    <property type="match status" value="1"/>
</dbReference>
<dbReference type="CDD" id="cd14014">
    <property type="entry name" value="STKc_PknB_like"/>
    <property type="match status" value="1"/>
</dbReference>
<gene>
    <name evidence="8" type="ORF">NG895_25755</name>
</gene>
<dbReference type="InterPro" id="IPR008271">
    <property type="entry name" value="Ser/Thr_kinase_AS"/>
</dbReference>
<evidence type="ECO:0000256" key="5">
    <source>
        <dbReference type="SAM" id="MobiDB-lite"/>
    </source>
</evidence>
<evidence type="ECO:0000313" key="8">
    <source>
        <dbReference type="EMBL" id="MCO6047321.1"/>
    </source>
</evidence>
<feature type="region of interest" description="Disordered" evidence="5">
    <location>
        <begin position="360"/>
        <end position="425"/>
    </location>
</feature>
<evidence type="ECO:0000256" key="6">
    <source>
        <dbReference type="SAM" id="Phobius"/>
    </source>
</evidence>
<sequence length="468" mass="51164">MSHSTKSVLLETAQASGLVTTEQLHLALVSACDAGDENTVSVSEVSDDAIGRRLVELEFLNPWQVEQLKLGRSKFSLGPYRILDALGRGGMGHVFKAEHEILGRIEAVKVLPRNKTTADTIEKFRHEIRIQAQLDHPNLVRVHFADREGEIYYFVTEFVPGTDLRKLIRRLGPVSYQAAALVMQQAAEGLEHAHRRGLVHRDIKPGNLLVTPEAVVKVIDLGLAWYLEADIHAAKHGDRLKIVGTADYLAPETIRDPGCIVPVSDIYSMGCTLYYAVTGKVPYPGGNPAEKMQRHLNEQALSPEQLQPNLPPAFVQLVAEMMSKNPKQRPPSAAAVAKRLQAFATEEAIAEIAQAVRTIQLEPREPRNDRNAGQSPHLQDTLTFEDDPLGELDGEGRSSSQGTSPIHAPTDETTPQQTPAYIPVSPAPMDAEAEEVNSGLNRLVMASIGLAGAAMLAAVGVLIWEWWG</sequence>
<feature type="transmembrane region" description="Helical" evidence="6">
    <location>
        <begin position="443"/>
        <end position="464"/>
    </location>
</feature>
<reference evidence="8" key="1">
    <citation type="submission" date="2022-06" db="EMBL/GenBank/DDBJ databases">
        <title>Aeoliella straminimaris, a novel planctomycete from sediments.</title>
        <authorList>
            <person name="Vitorino I.R."/>
            <person name="Lage O.M."/>
        </authorList>
    </citation>
    <scope>NUCLEOTIDE SEQUENCE</scope>
    <source>
        <strain evidence="8">ICT_H6.2</strain>
    </source>
</reference>
<dbReference type="RefSeq" id="WP_252855433.1">
    <property type="nucleotide sequence ID" value="NZ_JAMXLR010000091.1"/>
</dbReference>
<dbReference type="SMART" id="SM00220">
    <property type="entry name" value="S_TKc"/>
    <property type="match status" value="1"/>
</dbReference>
<feature type="compositionally biased region" description="Polar residues" evidence="5">
    <location>
        <begin position="371"/>
        <end position="382"/>
    </location>
</feature>
<evidence type="ECO:0000256" key="1">
    <source>
        <dbReference type="ARBA" id="ARBA00022679"/>
    </source>
</evidence>
<dbReference type="PROSITE" id="PS00108">
    <property type="entry name" value="PROTEIN_KINASE_ST"/>
    <property type="match status" value="1"/>
</dbReference>
<keyword evidence="6" id="KW-0812">Transmembrane</keyword>
<comment type="caution">
    <text evidence="8">The sequence shown here is derived from an EMBL/GenBank/DDBJ whole genome shotgun (WGS) entry which is preliminary data.</text>
</comment>
<dbReference type="GO" id="GO:0005524">
    <property type="term" value="F:ATP binding"/>
    <property type="evidence" value="ECO:0007669"/>
    <property type="project" value="UniProtKB-KW"/>
</dbReference>
<keyword evidence="6" id="KW-0472">Membrane</keyword>